<keyword evidence="3" id="KW-1185">Reference proteome</keyword>
<protein>
    <submittedName>
        <fullName evidence="1">Uncharacterized protein</fullName>
    </submittedName>
</protein>
<name>A0A167VX51_9AGAM</name>
<gene>
    <name evidence="1" type="ORF">FIBSPDRAFT_694836</name>
    <name evidence="2" type="ORF">FIBSPDRAFT_700741</name>
</gene>
<sequence>ELWTSCFMALTAFERAQGSGCKPGQLPNSNKRPGLIKKWIALHRPMSGPEWDALGSGDGVAYGELWWTWWMQIQPPGRRVEADFVLARRDAGPITWTRLSKSGSNGMFIVLVSLAWW</sequence>
<dbReference type="Proteomes" id="UP000076532">
    <property type="component" value="Unassembled WGS sequence"/>
</dbReference>
<evidence type="ECO:0000313" key="2">
    <source>
        <dbReference type="EMBL" id="KZP20428.1"/>
    </source>
</evidence>
<feature type="non-terminal residue" evidence="1">
    <location>
        <position position="117"/>
    </location>
</feature>
<dbReference type="EMBL" id="KV417836">
    <property type="protein sequence ID" value="KZP05464.1"/>
    <property type="molecule type" value="Genomic_DNA"/>
</dbReference>
<evidence type="ECO:0000313" key="3">
    <source>
        <dbReference type="Proteomes" id="UP000076532"/>
    </source>
</evidence>
<dbReference type="EMBL" id="KV417555">
    <property type="protein sequence ID" value="KZP20428.1"/>
    <property type="molecule type" value="Genomic_DNA"/>
</dbReference>
<reference evidence="1 3" key="1">
    <citation type="journal article" date="2016" name="Mol. Biol. Evol.">
        <title>Comparative Genomics of Early-Diverging Mushroom-Forming Fungi Provides Insights into the Origins of Lignocellulose Decay Capabilities.</title>
        <authorList>
            <person name="Nagy L.G."/>
            <person name="Riley R."/>
            <person name="Tritt A."/>
            <person name="Adam C."/>
            <person name="Daum C."/>
            <person name="Floudas D."/>
            <person name="Sun H."/>
            <person name="Yadav J.S."/>
            <person name="Pangilinan J."/>
            <person name="Larsson K.H."/>
            <person name="Matsuura K."/>
            <person name="Barry K."/>
            <person name="Labutti K."/>
            <person name="Kuo R."/>
            <person name="Ohm R.A."/>
            <person name="Bhattacharya S.S."/>
            <person name="Shirouzu T."/>
            <person name="Yoshinaga Y."/>
            <person name="Martin F.M."/>
            <person name="Grigoriev I.V."/>
            <person name="Hibbett D.S."/>
        </authorList>
    </citation>
    <scope>NUCLEOTIDE SEQUENCE [LARGE SCALE GENOMIC DNA]</scope>
    <source>
        <strain evidence="1 3">CBS 109695</strain>
    </source>
</reference>
<evidence type="ECO:0000313" key="1">
    <source>
        <dbReference type="EMBL" id="KZP05464.1"/>
    </source>
</evidence>
<organism evidence="1 3">
    <name type="scientific">Athelia psychrophila</name>
    <dbReference type="NCBI Taxonomy" id="1759441"/>
    <lineage>
        <taxon>Eukaryota</taxon>
        <taxon>Fungi</taxon>
        <taxon>Dikarya</taxon>
        <taxon>Basidiomycota</taxon>
        <taxon>Agaricomycotina</taxon>
        <taxon>Agaricomycetes</taxon>
        <taxon>Agaricomycetidae</taxon>
        <taxon>Atheliales</taxon>
        <taxon>Atheliaceae</taxon>
        <taxon>Athelia</taxon>
    </lineage>
</organism>
<proteinExistence type="predicted"/>
<accession>A0A167VX51</accession>
<dbReference type="AlphaFoldDB" id="A0A167VX51"/>
<feature type="non-terminal residue" evidence="1">
    <location>
        <position position="1"/>
    </location>
</feature>
<dbReference type="OrthoDB" id="2803783at2759"/>